<gene>
    <name evidence="2" type="ORF">SNAT2548_LOCUS3740</name>
</gene>
<evidence type="ECO:0000256" key="1">
    <source>
        <dbReference type="SAM" id="MobiDB-lite"/>
    </source>
</evidence>
<dbReference type="OrthoDB" id="422813at2759"/>
<feature type="non-terminal residue" evidence="2">
    <location>
        <position position="96"/>
    </location>
</feature>
<keyword evidence="3" id="KW-1185">Reference proteome</keyword>
<dbReference type="Proteomes" id="UP000604046">
    <property type="component" value="Unassembled WGS sequence"/>
</dbReference>
<reference evidence="2" key="1">
    <citation type="submission" date="2021-02" db="EMBL/GenBank/DDBJ databases">
        <authorList>
            <person name="Dougan E. K."/>
            <person name="Rhodes N."/>
            <person name="Thang M."/>
            <person name="Chan C."/>
        </authorList>
    </citation>
    <scope>NUCLEOTIDE SEQUENCE</scope>
</reference>
<dbReference type="AlphaFoldDB" id="A0A812IC47"/>
<proteinExistence type="predicted"/>
<evidence type="ECO:0000313" key="3">
    <source>
        <dbReference type="Proteomes" id="UP000604046"/>
    </source>
</evidence>
<sequence length="96" mass="10362">AKGKAKSNKKGAGGTDNPVATWDVRKAKLSTLEKLPFPVVHRGETRRLFETALLAKAGAYAKLEVQLKGHEASKKAMDELTSAKDAMELAWQADSP</sequence>
<protein>
    <submittedName>
        <fullName evidence="2">Uncharacterized protein</fullName>
    </submittedName>
</protein>
<organism evidence="2 3">
    <name type="scientific">Symbiodinium natans</name>
    <dbReference type="NCBI Taxonomy" id="878477"/>
    <lineage>
        <taxon>Eukaryota</taxon>
        <taxon>Sar</taxon>
        <taxon>Alveolata</taxon>
        <taxon>Dinophyceae</taxon>
        <taxon>Suessiales</taxon>
        <taxon>Symbiodiniaceae</taxon>
        <taxon>Symbiodinium</taxon>
    </lineage>
</organism>
<name>A0A812IC47_9DINO</name>
<dbReference type="EMBL" id="CAJNDS010000226">
    <property type="protein sequence ID" value="CAE7030936.1"/>
    <property type="molecule type" value="Genomic_DNA"/>
</dbReference>
<comment type="caution">
    <text evidence="2">The sequence shown here is derived from an EMBL/GenBank/DDBJ whole genome shotgun (WGS) entry which is preliminary data.</text>
</comment>
<accession>A0A812IC47</accession>
<feature type="region of interest" description="Disordered" evidence="1">
    <location>
        <begin position="1"/>
        <end position="20"/>
    </location>
</feature>
<evidence type="ECO:0000313" key="2">
    <source>
        <dbReference type="EMBL" id="CAE7030936.1"/>
    </source>
</evidence>